<dbReference type="InterPro" id="IPR038765">
    <property type="entry name" value="Papain-like_cys_pep_sf"/>
</dbReference>
<dbReference type="SUPFAM" id="SSF54001">
    <property type="entry name" value="Cysteine proteinases"/>
    <property type="match status" value="1"/>
</dbReference>
<evidence type="ECO:0000256" key="4">
    <source>
        <dbReference type="ARBA" id="ARBA00022807"/>
    </source>
</evidence>
<dbReference type="PROSITE" id="PS51935">
    <property type="entry name" value="NLPC_P60"/>
    <property type="match status" value="1"/>
</dbReference>
<comment type="caution">
    <text evidence="7">The sequence shown here is derived from an EMBL/GenBank/DDBJ whole genome shotgun (WGS) entry which is preliminary data.</text>
</comment>
<evidence type="ECO:0000256" key="2">
    <source>
        <dbReference type="ARBA" id="ARBA00022670"/>
    </source>
</evidence>
<keyword evidence="3" id="KW-0378">Hydrolase</keyword>
<evidence type="ECO:0000256" key="1">
    <source>
        <dbReference type="ARBA" id="ARBA00007074"/>
    </source>
</evidence>
<feature type="domain" description="NlpC/P60" evidence="6">
    <location>
        <begin position="213"/>
        <end position="329"/>
    </location>
</feature>
<dbReference type="InterPro" id="IPR051794">
    <property type="entry name" value="PG_Endopeptidase_C40"/>
</dbReference>
<proteinExistence type="inferred from homology"/>
<dbReference type="Gene3D" id="3.90.1720.10">
    <property type="entry name" value="endopeptidase domain like (from Nostoc punctiforme)"/>
    <property type="match status" value="1"/>
</dbReference>
<protein>
    <recommendedName>
        <fullName evidence="6">NlpC/P60 domain-containing protein</fullName>
    </recommendedName>
</protein>
<evidence type="ECO:0000313" key="7">
    <source>
        <dbReference type="EMBL" id="GIM74902.1"/>
    </source>
</evidence>
<sequence length="329" mass="35441">MKRIGAPRAAVLRSLLCVVAAIGVVLVPGVANATPTPSSIEKQIDEQWNKLEPLIEQYNKVHNELIKNRAQLKKINAKLEPLQLEVDLAMSQVGGMASDAYMRGSPGALQSMVVTGSPTGLTEKLLYLDQIARHQDEQVAGVRELRDKYAKDQQDLQTLTDDVAARDKDLGTRKNQIQKKVDDLQKLRVEAYGATGADDGPLKTGPCPVTYTQEKGNIAAQKACDLIGKPYIFGAEGSAGYDCSGLTKVAWAAVGVHLDHYTGDQVQSGRAVSRANLQVGDLVFYGSPVHHVAIYIGGGKIVHAPHTGDHVRMAGIDYPGTPSAYRRPA</sequence>
<dbReference type="Gene3D" id="6.10.250.3150">
    <property type="match status" value="1"/>
</dbReference>
<feature type="chain" id="PRO_5036804482" description="NlpC/P60 domain-containing protein" evidence="5">
    <location>
        <begin position="34"/>
        <end position="329"/>
    </location>
</feature>
<evidence type="ECO:0000313" key="8">
    <source>
        <dbReference type="Proteomes" id="UP000680865"/>
    </source>
</evidence>
<evidence type="ECO:0000259" key="6">
    <source>
        <dbReference type="PROSITE" id="PS51935"/>
    </source>
</evidence>
<name>A0A919SM22_9ACTN</name>
<reference evidence="7" key="1">
    <citation type="submission" date="2021-03" db="EMBL/GenBank/DDBJ databases">
        <title>Whole genome shotgun sequence of Actinoplanes consettensis NBRC 14913.</title>
        <authorList>
            <person name="Komaki H."/>
            <person name="Tamura T."/>
        </authorList>
    </citation>
    <scope>NUCLEOTIDE SEQUENCE</scope>
    <source>
        <strain evidence="7">NBRC 14913</strain>
    </source>
</reference>
<evidence type="ECO:0000256" key="3">
    <source>
        <dbReference type="ARBA" id="ARBA00022801"/>
    </source>
</evidence>
<keyword evidence="5" id="KW-0732">Signal</keyword>
<dbReference type="Proteomes" id="UP000680865">
    <property type="component" value="Unassembled WGS sequence"/>
</dbReference>
<keyword evidence="4" id="KW-0788">Thiol protease</keyword>
<keyword evidence="2" id="KW-0645">Protease</keyword>
<dbReference type="GO" id="GO:0006508">
    <property type="term" value="P:proteolysis"/>
    <property type="evidence" value="ECO:0007669"/>
    <property type="project" value="UniProtKB-KW"/>
</dbReference>
<dbReference type="RefSeq" id="WP_212998987.1">
    <property type="nucleotide sequence ID" value="NZ_BAAATW010000015.1"/>
</dbReference>
<dbReference type="Pfam" id="PF00877">
    <property type="entry name" value="NLPC_P60"/>
    <property type="match status" value="1"/>
</dbReference>
<organism evidence="7 8">
    <name type="scientific">Winogradskya consettensis</name>
    <dbReference type="NCBI Taxonomy" id="113560"/>
    <lineage>
        <taxon>Bacteria</taxon>
        <taxon>Bacillati</taxon>
        <taxon>Actinomycetota</taxon>
        <taxon>Actinomycetes</taxon>
        <taxon>Micromonosporales</taxon>
        <taxon>Micromonosporaceae</taxon>
        <taxon>Winogradskya</taxon>
    </lineage>
</organism>
<comment type="similarity">
    <text evidence="1">Belongs to the peptidase C40 family.</text>
</comment>
<evidence type="ECO:0000256" key="5">
    <source>
        <dbReference type="SAM" id="SignalP"/>
    </source>
</evidence>
<dbReference type="GO" id="GO:0008234">
    <property type="term" value="F:cysteine-type peptidase activity"/>
    <property type="evidence" value="ECO:0007669"/>
    <property type="project" value="UniProtKB-KW"/>
</dbReference>
<keyword evidence="8" id="KW-1185">Reference proteome</keyword>
<dbReference type="PANTHER" id="PTHR47359:SF3">
    <property type="entry name" value="NLP_P60 DOMAIN-CONTAINING PROTEIN-RELATED"/>
    <property type="match status" value="1"/>
</dbReference>
<gene>
    <name evidence="7" type="ORF">Aco04nite_42700</name>
</gene>
<dbReference type="PANTHER" id="PTHR47359">
    <property type="entry name" value="PEPTIDOGLYCAN DL-ENDOPEPTIDASE CWLO"/>
    <property type="match status" value="1"/>
</dbReference>
<feature type="signal peptide" evidence="5">
    <location>
        <begin position="1"/>
        <end position="33"/>
    </location>
</feature>
<dbReference type="AlphaFoldDB" id="A0A919SM22"/>
<accession>A0A919SM22</accession>
<dbReference type="EMBL" id="BOQP01000021">
    <property type="protein sequence ID" value="GIM74902.1"/>
    <property type="molecule type" value="Genomic_DNA"/>
</dbReference>
<dbReference type="InterPro" id="IPR000064">
    <property type="entry name" value="NLP_P60_dom"/>
</dbReference>